<feature type="transmembrane region" description="Helical" evidence="9">
    <location>
        <begin position="190"/>
        <end position="213"/>
    </location>
</feature>
<accession>A0A9Q0JZA9</accession>
<gene>
    <name evidence="10" type="ORF">NE237_012511</name>
</gene>
<evidence type="ECO:0000256" key="4">
    <source>
        <dbReference type="ARBA" id="ARBA00022597"/>
    </source>
</evidence>
<evidence type="ECO:0000256" key="7">
    <source>
        <dbReference type="ARBA" id="ARBA00022989"/>
    </source>
</evidence>
<evidence type="ECO:0000256" key="9">
    <source>
        <dbReference type="RuleBase" id="RU910715"/>
    </source>
</evidence>
<feature type="transmembrane region" description="Helical" evidence="9">
    <location>
        <begin position="40"/>
        <end position="58"/>
    </location>
</feature>
<reference evidence="10" key="1">
    <citation type="journal article" date="2023" name="Plant J.">
        <title>The genome of the king protea, Protea cynaroides.</title>
        <authorList>
            <person name="Chang J."/>
            <person name="Duong T.A."/>
            <person name="Schoeman C."/>
            <person name="Ma X."/>
            <person name="Roodt D."/>
            <person name="Barker N."/>
            <person name="Li Z."/>
            <person name="Van de Peer Y."/>
            <person name="Mizrachi E."/>
        </authorList>
    </citation>
    <scope>NUCLEOTIDE SEQUENCE</scope>
    <source>
        <tissue evidence="10">Young leaves</tissue>
    </source>
</reference>
<dbReference type="FunFam" id="1.20.1280.290:FF:000001">
    <property type="entry name" value="Bidirectional sugar transporter SWEET"/>
    <property type="match status" value="1"/>
</dbReference>
<dbReference type="Proteomes" id="UP001141806">
    <property type="component" value="Unassembled WGS sequence"/>
</dbReference>
<feature type="transmembrane region" description="Helical" evidence="9">
    <location>
        <begin position="101"/>
        <end position="120"/>
    </location>
</feature>
<dbReference type="OrthoDB" id="409725at2759"/>
<comment type="subcellular location">
    <subcellularLocation>
        <location evidence="9">Cell membrane</location>
        <topology evidence="9">Multi-pass membrane protein</topology>
    </subcellularLocation>
    <subcellularLocation>
        <location evidence="1">Endomembrane system</location>
        <topology evidence="1">Multi-pass membrane protein</topology>
    </subcellularLocation>
</comment>
<protein>
    <recommendedName>
        <fullName evidence="9">Bidirectional sugar transporter SWEET</fullName>
    </recommendedName>
</protein>
<evidence type="ECO:0000313" key="11">
    <source>
        <dbReference type="Proteomes" id="UP001141806"/>
    </source>
</evidence>
<dbReference type="PANTHER" id="PTHR10791">
    <property type="entry name" value="RAG1-ACTIVATING PROTEIN 1"/>
    <property type="match status" value="1"/>
</dbReference>
<dbReference type="GO" id="GO:0005886">
    <property type="term" value="C:plasma membrane"/>
    <property type="evidence" value="ECO:0007669"/>
    <property type="project" value="UniProtKB-SubCell"/>
</dbReference>
<feature type="transmembrane region" description="Helical" evidence="9">
    <location>
        <begin position="70"/>
        <end position="94"/>
    </location>
</feature>
<dbReference type="GO" id="GO:0012505">
    <property type="term" value="C:endomembrane system"/>
    <property type="evidence" value="ECO:0007669"/>
    <property type="project" value="UniProtKB-SubCell"/>
</dbReference>
<dbReference type="FunFam" id="1.20.1280.290:FF:000002">
    <property type="entry name" value="Bidirectional sugar transporter SWEET"/>
    <property type="match status" value="1"/>
</dbReference>
<organism evidence="10 11">
    <name type="scientific">Protea cynaroides</name>
    <dbReference type="NCBI Taxonomy" id="273540"/>
    <lineage>
        <taxon>Eukaryota</taxon>
        <taxon>Viridiplantae</taxon>
        <taxon>Streptophyta</taxon>
        <taxon>Embryophyta</taxon>
        <taxon>Tracheophyta</taxon>
        <taxon>Spermatophyta</taxon>
        <taxon>Magnoliopsida</taxon>
        <taxon>Proteales</taxon>
        <taxon>Proteaceae</taxon>
        <taxon>Protea</taxon>
    </lineage>
</organism>
<evidence type="ECO:0000313" key="10">
    <source>
        <dbReference type="EMBL" id="KAJ4955728.1"/>
    </source>
</evidence>
<evidence type="ECO:0000256" key="8">
    <source>
        <dbReference type="ARBA" id="ARBA00023136"/>
    </source>
</evidence>
<keyword evidence="5 9" id="KW-0812">Transmembrane</keyword>
<keyword evidence="11" id="KW-1185">Reference proteome</keyword>
<feature type="transmembrane region" description="Helical" evidence="9">
    <location>
        <begin position="164"/>
        <end position="184"/>
    </location>
</feature>
<comment type="function">
    <text evidence="9">Mediates both low-affinity uptake and efflux of sugar across the membrane.</text>
</comment>
<evidence type="ECO:0000256" key="2">
    <source>
        <dbReference type="ARBA" id="ARBA00007809"/>
    </source>
</evidence>
<keyword evidence="4 9" id="KW-0762">Sugar transport</keyword>
<dbReference type="EMBL" id="JAMYWD010000011">
    <property type="protein sequence ID" value="KAJ4955728.1"/>
    <property type="molecule type" value="Genomic_DNA"/>
</dbReference>
<comment type="caution">
    <text evidence="10">The sequence shown here is derived from an EMBL/GenBank/DDBJ whole genome shotgun (WGS) entry which is preliminary data.</text>
</comment>
<keyword evidence="6" id="KW-0677">Repeat</keyword>
<evidence type="ECO:0000256" key="3">
    <source>
        <dbReference type="ARBA" id="ARBA00022448"/>
    </source>
</evidence>
<dbReference type="PANTHER" id="PTHR10791:SF28">
    <property type="entry name" value="BIDIRECTIONAL SUGAR TRANSPORTER SWEET3"/>
    <property type="match status" value="1"/>
</dbReference>
<keyword evidence="3 9" id="KW-0813">Transport</keyword>
<dbReference type="Gene3D" id="1.20.1280.290">
    <property type="match status" value="2"/>
</dbReference>
<evidence type="ECO:0000256" key="5">
    <source>
        <dbReference type="ARBA" id="ARBA00022692"/>
    </source>
</evidence>
<evidence type="ECO:0000256" key="1">
    <source>
        <dbReference type="ARBA" id="ARBA00004127"/>
    </source>
</evidence>
<proteinExistence type="inferred from homology"/>
<feature type="transmembrane region" description="Helical" evidence="9">
    <location>
        <begin position="6"/>
        <end position="28"/>
    </location>
</feature>
<dbReference type="InterPro" id="IPR047664">
    <property type="entry name" value="SWEET"/>
</dbReference>
<feature type="transmembrane region" description="Helical" evidence="9">
    <location>
        <begin position="132"/>
        <end position="152"/>
    </location>
</feature>
<keyword evidence="7 9" id="KW-1133">Transmembrane helix</keyword>
<dbReference type="Pfam" id="PF03083">
    <property type="entry name" value="MtN3_slv"/>
    <property type="match status" value="2"/>
</dbReference>
<comment type="similarity">
    <text evidence="2 9">Belongs to the SWEET sugar transporter family.</text>
</comment>
<evidence type="ECO:0000256" key="6">
    <source>
        <dbReference type="ARBA" id="ARBA00022737"/>
    </source>
</evidence>
<name>A0A9Q0JZA9_9MAGN</name>
<keyword evidence="8 9" id="KW-0472">Membrane</keyword>
<sequence>MGSTLRLAIGLMGNAASLLLYAAPILTFRKVIRKKNSEEYSYVPYTFALFNCFLYTWYGLPVVSNNWENFPLVTINGLGFFMESSFVLIYFWFASSKSKKVVAYVAVAVIVGICITTLVSTFALHNHRQRKVFVGSVGLVASVAMYGSPLVVMKQVIKTRSVEFMPFSLSLFSFMASSLWMTYGLLSGDLFIACPSLIGSPLGLSQIMLYCIYRNKGLIADPSKMDLEINGLEIIAPHPMINGINGTNGKIEE</sequence>
<dbReference type="InterPro" id="IPR004316">
    <property type="entry name" value="SWEET_rpt"/>
</dbReference>
<dbReference type="GO" id="GO:0051119">
    <property type="term" value="F:sugar transmembrane transporter activity"/>
    <property type="evidence" value="ECO:0007669"/>
    <property type="project" value="InterPro"/>
</dbReference>
<dbReference type="AlphaFoldDB" id="A0A9Q0JZA9"/>